<dbReference type="SUPFAM" id="SSF58104">
    <property type="entry name" value="Methyl-accepting chemotaxis protein (MCP) signaling domain"/>
    <property type="match status" value="1"/>
</dbReference>
<dbReference type="GO" id="GO:0016020">
    <property type="term" value="C:membrane"/>
    <property type="evidence" value="ECO:0007669"/>
    <property type="project" value="UniProtKB-SubCell"/>
</dbReference>
<keyword evidence="3 9" id="KW-1133">Transmembrane helix</keyword>
<dbReference type="RefSeq" id="WP_054340543.1">
    <property type="nucleotide sequence ID" value="NZ_FTOE01000003.1"/>
</dbReference>
<evidence type="ECO:0000259" key="10">
    <source>
        <dbReference type="PROSITE" id="PS50111"/>
    </source>
</evidence>
<keyword evidence="2 9" id="KW-0812">Transmembrane</keyword>
<dbReference type="EMBL" id="FTOE01000003">
    <property type="protein sequence ID" value="SIS68334.1"/>
    <property type="molecule type" value="Genomic_DNA"/>
</dbReference>
<accession>A0A1N7L3F3</accession>
<name>A0A1N7L3F3_9GAMM</name>
<dbReference type="STRING" id="619304.SAMN05421760_103198"/>
<evidence type="ECO:0000256" key="4">
    <source>
        <dbReference type="ARBA" id="ARBA00023136"/>
    </source>
</evidence>
<keyword evidence="8" id="KW-0175">Coiled coil</keyword>
<dbReference type="GO" id="GO:0006935">
    <property type="term" value="P:chemotaxis"/>
    <property type="evidence" value="ECO:0007669"/>
    <property type="project" value="UniProtKB-ARBA"/>
</dbReference>
<dbReference type="Pfam" id="PF00015">
    <property type="entry name" value="MCPsignal"/>
    <property type="match status" value="1"/>
</dbReference>
<evidence type="ECO:0000256" key="1">
    <source>
        <dbReference type="ARBA" id="ARBA00004141"/>
    </source>
</evidence>
<gene>
    <name evidence="12" type="ORF">SAMN05421760_103198</name>
</gene>
<evidence type="ECO:0000259" key="11">
    <source>
        <dbReference type="PROSITE" id="PS50885"/>
    </source>
</evidence>
<protein>
    <submittedName>
        <fullName evidence="12">Methyl-accepting chemotaxis protein</fullName>
    </submittedName>
</protein>
<evidence type="ECO:0000256" key="6">
    <source>
        <dbReference type="ARBA" id="ARBA00029447"/>
    </source>
</evidence>
<keyword evidence="4 9" id="KW-0472">Membrane</keyword>
<dbReference type="Gene3D" id="1.10.287.950">
    <property type="entry name" value="Methyl-accepting chemotaxis protein"/>
    <property type="match status" value="1"/>
</dbReference>
<dbReference type="Proteomes" id="UP000185999">
    <property type="component" value="Unassembled WGS sequence"/>
</dbReference>
<feature type="domain" description="HAMP" evidence="11">
    <location>
        <begin position="302"/>
        <end position="350"/>
    </location>
</feature>
<evidence type="ECO:0000256" key="8">
    <source>
        <dbReference type="SAM" id="Coils"/>
    </source>
</evidence>
<dbReference type="PROSITE" id="PS50885">
    <property type="entry name" value="HAMP"/>
    <property type="match status" value="1"/>
</dbReference>
<dbReference type="InterPro" id="IPR003660">
    <property type="entry name" value="HAMP_dom"/>
</dbReference>
<evidence type="ECO:0000256" key="5">
    <source>
        <dbReference type="ARBA" id="ARBA00023224"/>
    </source>
</evidence>
<reference evidence="13" key="1">
    <citation type="submission" date="2017-01" db="EMBL/GenBank/DDBJ databases">
        <authorList>
            <person name="Varghese N."/>
            <person name="Submissions S."/>
        </authorList>
    </citation>
    <scope>NUCLEOTIDE SEQUENCE [LARGE SCALE GENOMIC DNA]</scope>
    <source>
        <strain evidence="13">DSM 22306</strain>
    </source>
</reference>
<evidence type="ECO:0000256" key="9">
    <source>
        <dbReference type="SAM" id="Phobius"/>
    </source>
</evidence>
<keyword evidence="5 7" id="KW-0807">Transducer</keyword>
<evidence type="ECO:0000256" key="7">
    <source>
        <dbReference type="PROSITE-ProRule" id="PRU00284"/>
    </source>
</evidence>
<sequence length="627" mass="67930">MLKLSFKQKLIALILITLAGIICISAVAFNTLYALNSAASRVSQLTSVSDTLSSMQLDMVTTENNLAQLSDANAEIFTASVITIVDTYQPLLTEYAAETDSSRLKEALQRVEAAFLKYEESIVSQIGSLKSLGFNNNSGVMLSLQKNAVKLNEQLAPFSAFSKDFIIARQLEKEYLISPTDSAAEKLIKQMDVVVSSIKEAEFYDAFGKDIEAYQASLKEVIVAASLKSKTHQQMLENRAIFSDNSQKTQQFVKSDLLISAKSKAESTTSNAKWTLGLVSIGVGIIVTFVLIMISVKTTSTLKIIIHHLRAIAQGELNQNIPVNETHQDEFDHVSSAVNTTANDLRTLIGQVIDSQKMLNQQATELSNSVQTIAENNSVVSDQSNTLASATEQISVTANHVADSIKSLNNETDSAHQAAINGGNTIQLAMQALTRTSDIVEQSSQQLVQLQKDSKKIDSVLEIINGLADQTNLLALNAAIEAARAGDAGRGFSVVADEVRSLAERTVSATGEITQTVRAIQKQTDDVIATMEQSQSSLENVKKQSDDAQSAVRQIEEQTRQASLTSHEIYDSIAEVARTTTEMATSMDSIAHVIEDNKTASQVIVVSSDSLLSSATKMGQMTSKFRL</sequence>
<evidence type="ECO:0000256" key="2">
    <source>
        <dbReference type="ARBA" id="ARBA00022692"/>
    </source>
</evidence>
<feature type="domain" description="Methyl-accepting transducer" evidence="10">
    <location>
        <begin position="355"/>
        <end position="591"/>
    </location>
</feature>
<dbReference type="PANTHER" id="PTHR32089">
    <property type="entry name" value="METHYL-ACCEPTING CHEMOTAXIS PROTEIN MCPB"/>
    <property type="match status" value="1"/>
</dbReference>
<dbReference type="SMART" id="SM00283">
    <property type="entry name" value="MA"/>
    <property type="match status" value="1"/>
</dbReference>
<dbReference type="GO" id="GO:0007165">
    <property type="term" value="P:signal transduction"/>
    <property type="evidence" value="ECO:0007669"/>
    <property type="project" value="UniProtKB-KW"/>
</dbReference>
<organism evidence="12 13">
    <name type="scientific">Neptunomonas antarctica</name>
    <dbReference type="NCBI Taxonomy" id="619304"/>
    <lineage>
        <taxon>Bacteria</taxon>
        <taxon>Pseudomonadati</taxon>
        <taxon>Pseudomonadota</taxon>
        <taxon>Gammaproteobacteria</taxon>
        <taxon>Oceanospirillales</taxon>
        <taxon>Oceanospirillaceae</taxon>
        <taxon>Neptunomonas</taxon>
    </lineage>
</organism>
<dbReference type="PROSITE" id="PS50111">
    <property type="entry name" value="CHEMOTAXIS_TRANSDUC_2"/>
    <property type="match status" value="1"/>
</dbReference>
<feature type="transmembrane region" description="Helical" evidence="9">
    <location>
        <begin position="274"/>
        <end position="296"/>
    </location>
</feature>
<dbReference type="AlphaFoldDB" id="A0A1N7L3F3"/>
<proteinExistence type="inferred from homology"/>
<keyword evidence="13" id="KW-1185">Reference proteome</keyword>
<evidence type="ECO:0000313" key="13">
    <source>
        <dbReference type="Proteomes" id="UP000185999"/>
    </source>
</evidence>
<evidence type="ECO:0000313" key="12">
    <source>
        <dbReference type="EMBL" id="SIS68334.1"/>
    </source>
</evidence>
<feature type="coiled-coil region" evidence="8">
    <location>
        <begin position="531"/>
        <end position="561"/>
    </location>
</feature>
<feature type="transmembrane region" description="Helical" evidence="9">
    <location>
        <begin position="12"/>
        <end position="35"/>
    </location>
</feature>
<dbReference type="PANTHER" id="PTHR32089:SF119">
    <property type="entry name" value="METHYL-ACCEPTING CHEMOTAXIS PROTEIN CTPL"/>
    <property type="match status" value="1"/>
</dbReference>
<dbReference type="InterPro" id="IPR004089">
    <property type="entry name" value="MCPsignal_dom"/>
</dbReference>
<comment type="similarity">
    <text evidence="6">Belongs to the methyl-accepting chemotaxis (MCP) protein family.</text>
</comment>
<evidence type="ECO:0000256" key="3">
    <source>
        <dbReference type="ARBA" id="ARBA00022989"/>
    </source>
</evidence>
<comment type="subcellular location">
    <subcellularLocation>
        <location evidence="1">Membrane</location>
        <topology evidence="1">Multi-pass membrane protein</topology>
    </subcellularLocation>
</comment>